<sequence length="275" mass="31724">MQTLKCVVIRGKRGRGVPVLFEKFIVELIDFANTLRAKFILATNRYLFGIPGTEKPISGNVVMRKHAFGDPSKASLLMSTKLRKHLATILQIIKMDKSALEQLATFLGHTEKTHSEFYRLPDDLYQAAKVSKLLMLSNRGSIERYKGKKLDEIEISEEIIENEDSDNEDDEICETIEEVNVTLQTETPTLLDENKTSQDQVSSSIKFKKGQKRTLVPWTDQQKSLTMKFFKNHIKRKIPPKKNEVMTLIENSPEVFKNKKWQVIKVFVQNKYTMK</sequence>
<dbReference type="Proteomes" id="UP001162156">
    <property type="component" value="Unassembled WGS sequence"/>
</dbReference>
<evidence type="ECO:0008006" key="3">
    <source>
        <dbReference type="Google" id="ProtNLM"/>
    </source>
</evidence>
<accession>A0AAV8ZPH9</accession>
<evidence type="ECO:0000313" key="1">
    <source>
        <dbReference type="EMBL" id="KAJ8967723.1"/>
    </source>
</evidence>
<organism evidence="1 2">
    <name type="scientific">Rhamnusium bicolor</name>
    <dbReference type="NCBI Taxonomy" id="1586634"/>
    <lineage>
        <taxon>Eukaryota</taxon>
        <taxon>Metazoa</taxon>
        <taxon>Ecdysozoa</taxon>
        <taxon>Arthropoda</taxon>
        <taxon>Hexapoda</taxon>
        <taxon>Insecta</taxon>
        <taxon>Pterygota</taxon>
        <taxon>Neoptera</taxon>
        <taxon>Endopterygota</taxon>
        <taxon>Coleoptera</taxon>
        <taxon>Polyphaga</taxon>
        <taxon>Cucujiformia</taxon>
        <taxon>Chrysomeloidea</taxon>
        <taxon>Cerambycidae</taxon>
        <taxon>Lepturinae</taxon>
        <taxon>Rhagiini</taxon>
        <taxon>Rhamnusium</taxon>
    </lineage>
</organism>
<protein>
    <recommendedName>
        <fullName evidence="3">Protein TIC 214</fullName>
    </recommendedName>
</protein>
<dbReference type="AlphaFoldDB" id="A0AAV8ZPH9"/>
<name>A0AAV8ZPH9_9CUCU</name>
<dbReference type="PANTHER" id="PTHR33480">
    <property type="entry name" value="SET DOMAIN-CONTAINING PROTEIN-RELATED"/>
    <property type="match status" value="1"/>
</dbReference>
<keyword evidence="2" id="KW-1185">Reference proteome</keyword>
<dbReference type="EMBL" id="JANEYF010000835">
    <property type="protein sequence ID" value="KAJ8967723.1"/>
    <property type="molecule type" value="Genomic_DNA"/>
</dbReference>
<gene>
    <name evidence="1" type="ORF">NQ314_002669</name>
</gene>
<dbReference type="PANTHER" id="PTHR33480:SF1">
    <property type="entry name" value="TYR RECOMBINASE DOMAIN-CONTAINING PROTEIN"/>
    <property type="match status" value="1"/>
</dbReference>
<comment type="caution">
    <text evidence="1">The sequence shown here is derived from an EMBL/GenBank/DDBJ whole genome shotgun (WGS) entry which is preliminary data.</text>
</comment>
<proteinExistence type="predicted"/>
<reference evidence="1" key="1">
    <citation type="journal article" date="2023" name="Insect Mol. Biol.">
        <title>Genome sequencing provides insights into the evolution of gene families encoding plant cell wall-degrading enzymes in longhorned beetles.</title>
        <authorList>
            <person name="Shin N.R."/>
            <person name="Okamura Y."/>
            <person name="Kirsch R."/>
            <person name="Pauchet Y."/>
        </authorList>
    </citation>
    <scope>NUCLEOTIDE SEQUENCE</scope>
    <source>
        <strain evidence="1">RBIC_L_NR</strain>
    </source>
</reference>
<evidence type="ECO:0000313" key="2">
    <source>
        <dbReference type="Proteomes" id="UP001162156"/>
    </source>
</evidence>